<dbReference type="PANTHER" id="PTHR43289">
    <property type="entry name" value="MITOGEN-ACTIVATED PROTEIN KINASE KINASE KINASE 20-RELATED"/>
    <property type="match status" value="1"/>
</dbReference>
<feature type="domain" description="Protein kinase" evidence="5">
    <location>
        <begin position="80"/>
        <end position="430"/>
    </location>
</feature>
<protein>
    <submittedName>
        <fullName evidence="6">Serine/threonine protein kinase</fullName>
    </submittedName>
</protein>
<dbReference type="CDD" id="cd14014">
    <property type="entry name" value="STKc_PknB_like"/>
    <property type="match status" value="1"/>
</dbReference>
<reference evidence="6 7" key="1">
    <citation type="submission" date="2020-10" db="EMBL/GenBank/DDBJ databases">
        <title>complete genome sequencing of Lysobacter sp. H21R20.</title>
        <authorList>
            <person name="Bae J.-W."/>
            <person name="Lee S.-Y."/>
        </authorList>
    </citation>
    <scope>NUCLEOTIDE SEQUENCE [LARGE SCALE GENOMIC DNA]</scope>
    <source>
        <strain evidence="6 7">H21R20</strain>
    </source>
</reference>
<dbReference type="InterPro" id="IPR011990">
    <property type="entry name" value="TPR-like_helical_dom_sf"/>
</dbReference>
<sequence>MNTGKWHGVRDLFDQVCDLPQEQWRAHLAQLTDDAELTEEVCALLQAQTVGLSRVRSRLDTIISHALTPELDVGQRLGPWRLVDKLASGGMGTVFQAERADGLYQRTVAIKLLHGLSGAAESERLVAERQILAGLQLPHVARLYDGGSTPDGAPYLVMEYVQGVPLDRYCSENDVGLKQRLGMFLAICETVQAAHERLVLHCDLKPSNVLVGDDGQPVLLDFGVARMLNDSHQLQAAGFCTPRYASPELVRGDTVGVASDVYSLGVMLLELLGGGPVPRELHDACRPLVAPSDNASPTLAWRRQLRGDLDAIAAMACHPDSASRYQSVHALSSDIRRYLVHKPVGARQGGRLYALRKGVRRHWRAFSVGVVGTGLAGLFALSLMQAREQAEQEAAIARQVSDFLIGAFETADPRKRTERGELELTARQLLDNATFRVARDLEDAPVQLARMRSVLGQAYQNLGVPLQAEKLLREAADSLLDPRIGRAVDAAAVMSDLSIERTRSGDGAAGLEMANRGLALLVGRGAKFQKAQIYNAQALALTNLQQFDKAEQAFNRSIEIHSALPGQDGPARLAMVKHNLGLMYWRWGKQAAAEQQFRSVIAALPRRGTSLSHAVETRLAQILREQGRYAEALPLLQEGMQRAIALYGPQSSFVLLQHEALADLYQDWGDYRSADQQHQARLALGEVVEGLDSIGQAMALYNYGTLQEARGDLAGAERLYRQSWEIRKQKLGVDSPISMRGEVGLAQLLTSRGEFQQAWPLIEHADAGLAESLPEDAPARLEARLVRIQWHIGAGETEVAAGLLDTLTMIDMPYPQRLQRYEAEALLAEAAGDSAAALAVRQRSLRLAAATFGESNPESARQRVGVAGCLLLLGRRSEAQTELELAVPVLRAQLLPGSALLQQVDGLLAQAG</sequence>
<dbReference type="GO" id="GO:0004674">
    <property type="term" value="F:protein serine/threonine kinase activity"/>
    <property type="evidence" value="ECO:0007669"/>
    <property type="project" value="UniProtKB-KW"/>
</dbReference>
<dbReference type="SUPFAM" id="SSF48452">
    <property type="entry name" value="TPR-like"/>
    <property type="match status" value="3"/>
</dbReference>
<dbReference type="Gene3D" id="1.10.510.10">
    <property type="entry name" value="Transferase(Phosphotransferase) domain 1"/>
    <property type="match status" value="1"/>
</dbReference>
<dbReference type="PROSITE" id="PS00108">
    <property type="entry name" value="PROTEIN_KINASE_ST"/>
    <property type="match status" value="1"/>
</dbReference>
<dbReference type="SMART" id="SM00028">
    <property type="entry name" value="TPR"/>
    <property type="match status" value="4"/>
</dbReference>
<keyword evidence="3 6" id="KW-0418">Kinase</keyword>
<dbReference type="Proteomes" id="UP000594059">
    <property type="component" value="Chromosome"/>
</dbReference>
<organism evidence="6 7">
    <name type="scientific">Novilysobacter ciconiae</name>
    <dbReference type="NCBI Taxonomy" id="2781022"/>
    <lineage>
        <taxon>Bacteria</taxon>
        <taxon>Pseudomonadati</taxon>
        <taxon>Pseudomonadota</taxon>
        <taxon>Gammaproteobacteria</taxon>
        <taxon>Lysobacterales</taxon>
        <taxon>Lysobacteraceae</taxon>
        <taxon>Novilysobacter</taxon>
    </lineage>
</organism>
<evidence type="ECO:0000259" key="5">
    <source>
        <dbReference type="PROSITE" id="PS50011"/>
    </source>
</evidence>
<keyword evidence="7" id="KW-1185">Reference proteome</keyword>
<keyword evidence="6" id="KW-0723">Serine/threonine-protein kinase</keyword>
<evidence type="ECO:0000313" key="6">
    <source>
        <dbReference type="EMBL" id="QOW18777.1"/>
    </source>
</evidence>
<keyword evidence="2" id="KW-0547">Nucleotide-binding</keyword>
<dbReference type="InterPro" id="IPR000719">
    <property type="entry name" value="Prot_kinase_dom"/>
</dbReference>
<dbReference type="GO" id="GO:0005524">
    <property type="term" value="F:ATP binding"/>
    <property type="evidence" value="ECO:0007669"/>
    <property type="project" value="UniProtKB-KW"/>
</dbReference>
<dbReference type="PANTHER" id="PTHR43289:SF34">
    <property type="entry name" value="SERINE_THREONINE-PROTEIN KINASE YBDM-RELATED"/>
    <property type="match status" value="1"/>
</dbReference>
<dbReference type="RefSeq" id="WP_193983719.1">
    <property type="nucleotide sequence ID" value="NZ_CP063656.1"/>
</dbReference>
<evidence type="ECO:0000256" key="4">
    <source>
        <dbReference type="ARBA" id="ARBA00022840"/>
    </source>
</evidence>
<evidence type="ECO:0000256" key="3">
    <source>
        <dbReference type="ARBA" id="ARBA00022777"/>
    </source>
</evidence>
<evidence type="ECO:0000256" key="2">
    <source>
        <dbReference type="ARBA" id="ARBA00022741"/>
    </source>
</evidence>
<dbReference type="InterPro" id="IPR011009">
    <property type="entry name" value="Kinase-like_dom_sf"/>
</dbReference>
<dbReference type="EMBL" id="CP063656">
    <property type="protein sequence ID" value="QOW18777.1"/>
    <property type="molecule type" value="Genomic_DNA"/>
</dbReference>
<dbReference type="InterPro" id="IPR019734">
    <property type="entry name" value="TPR_rpt"/>
</dbReference>
<dbReference type="Gene3D" id="1.25.40.10">
    <property type="entry name" value="Tetratricopeptide repeat domain"/>
    <property type="match status" value="2"/>
</dbReference>
<dbReference type="Pfam" id="PF00069">
    <property type="entry name" value="Pkinase"/>
    <property type="match status" value="1"/>
</dbReference>
<dbReference type="KEGG" id="lcic:INQ41_08750"/>
<dbReference type="InterPro" id="IPR008271">
    <property type="entry name" value="Ser/Thr_kinase_AS"/>
</dbReference>
<keyword evidence="4" id="KW-0067">ATP-binding</keyword>
<dbReference type="SUPFAM" id="SSF56112">
    <property type="entry name" value="Protein kinase-like (PK-like)"/>
    <property type="match status" value="1"/>
</dbReference>
<dbReference type="PROSITE" id="PS50011">
    <property type="entry name" value="PROTEIN_KINASE_DOM"/>
    <property type="match status" value="1"/>
</dbReference>
<gene>
    <name evidence="6" type="ORF">INQ41_08750</name>
</gene>
<evidence type="ECO:0000256" key="1">
    <source>
        <dbReference type="ARBA" id="ARBA00022679"/>
    </source>
</evidence>
<dbReference type="SMART" id="SM00220">
    <property type="entry name" value="S_TKc"/>
    <property type="match status" value="1"/>
</dbReference>
<dbReference type="AlphaFoldDB" id="A0A7S6UEF7"/>
<dbReference type="Pfam" id="PF13374">
    <property type="entry name" value="TPR_10"/>
    <property type="match status" value="1"/>
</dbReference>
<proteinExistence type="predicted"/>
<keyword evidence="1" id="KW-0808">Transferase</keyword>
<accession>A0A7S6UEF7</accession>
<dbReference type="Pfam" id="PF13424">
    <property type="entry name" value="TPR_12"/>
    <property type="match status" value="2"/>
</dbReference>
<evidence type="ECO:0000313" key="7">
    <source>
        <dbReference type="Proteomes" id="UP000594059"/>
    </source>
</evidence>
<name>A0A7S6UEF7_9GAMM</name>
<dbReference type="Gene3D" id="3.30.200.20">
    <property type="entry name" value="Phosphorylase Kinase, domain 1"/>
    <property type="match status" value="1"/>
</dbReference>